<name>A0A9N9E5B9_9GLOM</name>
<evidence type="ECO:0000313" key="2">
    <source>
        <dbReference type="Proteomes" id="UP000789508"/>
    </source>
</evidence>
<organism evidence="1 2">
    <name type="scientific">Ambispora leptoticha</name>
    <dbReference type="NCBI Taxonomy" id="144679"/>
    <lineage>
        <taxon>Eukaryota</taxon>
        <taxon>Fungi</taxon>
        <taxon>Fungi incertae sedis</taxon>
        <taxon>Mucoromycota</taxon>
        <taxon>Glomeromycotina</taxon>
        <taxon>Glomeromycetes</taxon>
        <taxon>Archaeosporales</taxon>
        <taxon>Ambisporaceae</taxon>
        <taxon>Ambispora</taxon>
    </lineage>
</organism>
<dbReference type="Proteomes" id="UP000789508">
    <property type="component" value="Unassembled WGS sequence"/>
</dbReference>
<dbReference type="OrthoDB" id="428577at2759"/>
<evidence type="ECO:0000313" key="1">
    <source>
        <dbReference type="EMBL" id="CAG8665668.1"/>
    </source>
</evidence>
<accession>A0A9N9E5B9</accession>
<dbReference type="AlphaFoldDB" id="A0A9N9E5B9"/>
<sequence>MFNNVRYEDEEQNSSYRSYAHNVPIQFFGPSGTPAPDPSNKSKLTTRSWNSNAPKWRTAAGGLSLEAYCYNSSCQAYNKGYVLVKWGYRDFDFFLNDRDVGCPMCGRYVQTKNFGFCSTWYKVVGCKRDKPDEPLQHVDTEWDFVSNDRYYTFLDSPEDLVYWGQLKIKVSKSRPY</sequence>
<dbReference type="EMBL" id="CAJVPS010011573">
    <property type="protein sequence ID" value="CAG8665668.1"/>
    <property type="molecule type" value="Genomic_DNA"/>
</dbReference>
<protein>
    <submittedName>
        <fullName evidence="1">7724_t:CDS:1</fullName>
    </submittedName>
</protein>
<proteinExistence type="predicted"/>
<gene>
    <name evidence="1" type="ORF">ALEPTO_LOCUS10447</name>
</gene>
<comment type="caution">
    <text evidence="1">The sequence shown here is derived from an EMBL/GenBank/DDBJ whole genome shotgun (WGS) entry which is preliminary data.</text>
</comment>
<keyword evidence="2" id="KW-1185">Reference proteome</keyword>
<reference evidence="1" key="1">
    <citation type="submission" date="2021-06" db="EMBL/GenBank/DDBJ databases">
        <authorList>
            <person name="Kallberg Y."/>
            <person name="Tangrot J."/>
            <person name="Rosling A."/>
        </authorList>
    </citation>
    <scope>NUCLEOTIDE SEQUENCE</scope>
    <source>
        <strain evidence="1">FL130A</strain>
    </source>
</reference>